<dbReference type="Pfam" id="PF08373">
    <property type="entry name" value="RAP"/>
    <property type="match status" value="1"/>
</dbReference>
<proteinExistence type="predicted"/>
<dbReference type="PROSITE" id="PS51286">
    <property type="entry name" value="RAP"/>
    <property type="match status" value="1"/>
</dbReference>
<dbReference type="SMART" id="SM00952">
    <property type="entry name" value="RAP"/>
    <property type="match status" value="1"/>
</dbReference>
<feature type="compositionally biased region" description="Low complexity" evidence="1">
    <location>
        <begin position="530"/>
        <end position="548"/>
    </location>
</feature>
<sequence>MAPVSRVSPRRLAASSGSGACGAISSSAFGSASGLRDAGGHSFSRSHSSGVSLAALFSSSVKPVYPLSASFFSSSSASYASHCQASSRLVASQPSPFWTEAPNSSAPLSSHVNRGPPVSDLSFSAQSFPTASCSASPLSLSPRRPRYALLASESLACGQAVASCRPPGFAPSVRFSVWRLCEASRSPLSRPSSSSQRSSAFASAASLVAPVSAPGPSIYFSLTSSPPLSSAAASVWPSGGWVPAANSESNCFLSSGSFHRLQQGGSQREPWRLRPSARDARCTYTAAARPRRKVVVIPMETKAESCSPSTSSTREPEKQILLPPQASLRRLSKPEAIAACRSLRYLPASVPRDADYCEALLVRTARLSPSLLPIEIRSVARTLVFSLPPACDVRTLQTALMKQLLHLPLHAYAADHPRVLADLFSLFPFLPLSAVTPPSSLALPFSRGEQRTDTHTSSSSSSSSSSPSLNSSVTGLPQRRRRRALRYEALCMSPAQRELSSGVLRHLVEAFLKFHLPLRKQRSRREGPEAAAPSAPASPSTSPSLSASVSAVSAQTSPSFQTSSGIPSQSVSSAVREATSKDVCEVLVCLSNFEFLFRPRDAEFLDSVFKRLGDFLTLRGFDGLSGKGASLVLNAFVLCRRKHNHLFHQIARRLPILAANMTPKDVALAANALARAEVRVLPAFSALSGRAKETLEAFQPQDFSNLLNAFGRLEILDLELFNLAAPEISAGIRDYNPQHLSNIAHAYSKVSVSQPELFFRIAEMTRRSIQNFSNKELANLALAFAKMDIQHKGLLVSLADEVLFRGTAGLAFGSKFHFDLLSLQQLSSAFSRLGLHDPRLFFVLTRLARDGVRRSLRYRLLAGDSEGADTSLVASSASAASSPLKTPWMSVKWRREYEALRESYALNGQMLASLLLALGKGLASQATGPCDQAFQSVCATAILRLEKHYSACAVSQVARACHLLGLRDMRVRRLLVREALPRLPQFPPTALAHLLSSFASLQLYHAVLIKQALQTVALHLAAFSAAEVATIVVALEKLGYRDRHFLRKAAKVIHRRRDELATSFLCGVVNACAKLSVDDDILYEALFKDLFSRQHLLSAREALTALYALLLLDARKADLASFCDGETSGEEEKQRAQSPQSEGAPTRTDEADGRRTAVPGASGAGEIETSKSCRGEQGLEKLDGSGVTVSTTQISIQEPQVVLPSPLCSSPLCSSPLSSSSYLESHQGLLHALLRVAYRSETRLDIGSVTRLQIVDLYLRLLRPPAFASLPFDLKAFLARARRVDLAQQDCFSLSSKLHRDVSSAFLRIGLVHRSEVQLGPFSLDIVLGDRLAVEIDGPSHFYRETCMRVASSRLKQRLLREMGWTVLPVSFFEWRQLVTPERKVAYCARFWPYVLRLADAREATTREPEERFRTCLTRGREANGDAGSDGGEVEEEDGADAPEGKQGMRRKQRDFSEVLLCRMPRLDDFLWLMDQQGATVTRQILADAMNRYRRLLAPTGDTTPHQSLQTLLSPRKALLSPPPSPAALLLPPSVEDGKEVWEQMKGKRVRQSPTIKGRKGARDEGAREEGEGDGGEEDDDGTDERERGKGGVREDEKQPGHRRTRGRRRQVELEETVFHVVRGKGQRGEKSGGLSGREDVDSDTQGAVVTQVVRPSPLDHLLLASDGDNSEKR</sequence>
<feature type="domain" description="RAP" evidence="2">
    <location>
        <begin position="1332"/>
        <end position="1390"/>
    </location>
</feature>
<gene>
    <name evidence="3" type="ORF">TGRH88_040840</name>
</gene>
<feature type="region of interest" description="Disordered" evidence="1">
    <location>
        <begin position="443"/>
        <end position="478"/>
    </location>
</feature>
<organism evidence="3 4">
    <name type="scientific">Toxoplasma gondii</name>
    <dbReference type="NCBI Taxonomy" id="5811"/>
    <lineage>
        <taxon>Eukaryota</taxon>
        <taxon>Sar</taxon>
        <taxon>Alveolata</taxon>
        <taxon>Apicomplexa</taxon>
        <taxon>Conoidasida</taxon>
        <taxon>Coccidia</taxon>
        <taxon>Eucoccidiorida</taxon>
        <taxon>Eimeriorina</taxon>
        <taxon>Sarcocystidae</taxon>
        <taxon>Toxoplasma</taxon>
    </lineage>
</organism>
<dbReference type="Pfam" id="PF26188">
    <property type="entry name" value="RESC6"/>
    <property type="match status" value="1"/>
</dbReference>
<feature type="compositionally biased region" description="Acidic residues" evidence="1">
    <location>
        <begin position="1571"/>
        <end position="1584"/>
    </location>
</feature>
<feature type="compositionally biased region" description="Acidic residues" evidence="1">
    <location>
        <begin position="1432"/>
        <end position="1441"/>
    </location>
</feature>
<feature type="region of interest" description="Disordered" evidence="1">
    <location>
        <begin position="1126"/>
        <end position="1178"/>
    </location>
</feature>
<feature type="region of interest" description="Disordered" evidence="1">
    <location>
        <begin position="1"/>
        <end position="21"/>
    </location>
</feature>
<dbReference type="InterPro" id="IPR058917">
    <property type="entry name" value="RESC6_dom"/>
</dbReference>
<dbReference type="Gene3D" id="3.40.960.10">
    <property type="entry name" value="VSR Endonuclease"/>
    <property type="match status" value="1"/>
</dbReference>
<dbReference type="InterPro" id="IPR013087">
    <property type="entry name" value="Znf_C2H2_type"/>
</dbReference>
<dbReference type="InterPro" id="IPR013584">
    <property type="entry name" value="RAP"/>
</dbReference>
<feature type="region of interest" description="Disordered" evidence="1">
    <location>
        <begin position="522"/>
        <end position="548"/>
    </location>
</feature>
<feature type="compositionally biased region" description="Low complexity" evidence="1">
    <location>
        <begin position="457"/>
        <end position="472"/>
    </location>
</feature>
<feature type="region of interest" description="Disordered" evidence="1">
    <location>
        <begin position="1543"/>
        <end position="1654"/>
    </location>
</feature>
<dbReference type="EMBL" id="JAAUHK010000195">
    <property type="protein sequence ID" value="KAF4640159.1"/>
    <property type="molecule type" value="Genomic_DNA"/>
</dbReference>
<evidence type="ECO:0000259" key="2">
    <source>
        <dbReference type="PROSITE" id="PS51286"/>
    </source>
</evidence>
<dbReference type="VEuPathDB" id="ToxoDB:TGME49_237100"/>
<dbReference type="PROSITE" id="PS00028">
    <property type="entry name" value="ZINC_FINGER_C2H2_1"/>
    <property type="match status" value="1"/>
</dbReference>
<evidence type="ECO:0000313" key="4">
    <source>
        <dbReference type="Proteomes" id="UP000557509"/>
    </source>
</evidence>
<dbReference type="PANTHER" id="PTHR48125">
    <property type="entry name" value="LP07818P1"/>
    <property type="match status" value="1"/>
</dbReference>
<feature type="compositionally biased region" description="Basic and acidic residues" evidence="1">
    <location>
        <begin position="1168"/>
        <end position="1178"/>
    </location>
</feature>
<comment type="caution">
    <text evidence="3">The sequence shown here is derived from an EMBL/GenBank/DDBJ whole genome shotgun (WGS) entry which is preliminary data.</text>
</comment>
<dbReference type="Proteomes" id="UP000557509">
    <property type="component" value="Unassembled WGS sequence"/>
</dbReference>
<evidence type="ECO:0000313" key="3">
    <source>
        <dbReference type="EMBL" id="KAF4640159.1"/>
    </source>
</evidence>
<keyword evidence="4" id="KW-1185">Reference proteome</keyword>
<feature type="compositionally biased region" description="Basic and acidic residues" evidence="1">
    <location>
        <begin position="1585"/>
        <end position="1600"/>
    </location>
</feature>
<evidence type="ECO:0000256" key="1">
    <source>
        <dbReference type="SAM" id="MobiDB-lite"/>
    </source>
</evidence>
<name>A0A7J6JZN8_TOXGO</name>
<accession>A0A7J6JZN8</accession>
<feature type="region of interest" description="Disordered" evidence="1">
    <location>
        <begin position="1417"/>
        <end position="1451"/>
    </location>
</feature>
<feature type="compositionally biased region" description="Basic and acidic residues" evidence="1">
    <location>
        <begin position="1561"/>
        <end position="1570"/>
    </location>
</feature>
<protein>
    <submittedName>
        <fullName evidence="3">RAP domain-containing protein</fullName>
    </submittedName>
</protein>
<dbReference type="PANTHER" id="PTHR48125:SF10">
    <property type="entry name" value="OS12G0136300 PROTEIN"/>
    <property type="match status" value="1"/>
</dbReference>
<reference evidence="3 4" key="1">
    <citation type="submission" date="2020-03" db="EMBL/GenBank/DDBJ databases">
        <title>Genome sequence of Toxoplasma gondii RH-88 strain.</title>
        <authorList>
            <person name="Lorenzi H.A."/>
            <person name="Venepally P."/>
            <person name="Rozenberg A."/>
            <person name="Sibley D."/>
        </authorList>
    </citation>
    <scope>NUCLEOTIDE SEQUENCE [LARGE SCALE GENOMIC DNA]</scope>
    <source>
        <strain evidence="3 4">RH-88</strain>
    </source>
</reference>